<sequence>MNGPPTHFMEQAQLPGPEIQQLILDDLDKADVAANVEVKLLLETLTHCAEPVDSEALFIKVLGGDAAEEALHPATSLEEKEREEATRQQEKGRFRVKFDGRSYPERHHTWPEDLRLLVDDDHEYFVVLKSSDAQPEADSKVYHTTFAPNDPKTRVGEFGYRYACGNRARDEHNELKGQENNEIKFNYAEHKMMGEMLHLKWPRDEITDGMRELSLPNGVKLTYGEINGLGGDFFGGFTPISNGKDFNHQCTLFKEAFNTLGNSVSASMKVQKLLQGRQQEVDAIAQAVKDGQSTFKAYKDLVKPAKIGPIDVPGLSQGDLNDQLNTATGDGPSYLRLAQINLDHFGQDAVTAYNAGQYCALKAAAEGNLELGYAMNAFADHYLGDCFASGHFRTPRRILHGSTDGWEAAWSALSGMVQNKREGGEFLKGAMKVMVPDLLSMLMHNEDNALGITVTNKQGTKFTIWGDKQLFESKNAKNKEIMKQALQASVDEVYEAFESKTANPPADRLSYRAWNYAPLHVVDSEGHSPLFIQHEFSWWDKIKLKGVFEWPIKVRQPFSDPHSKNYVPVGTTPSLIKLYNDISSSEQWKNY</sequence>
<dbReference type="InterPro" id="IPR049756">
    <property type="entry name" value="PlcA-like_dom"/>
</dbReference>
<dbReference type="AlphaFoldDB" id="A0A9P5DU45"/>
<proteinExistence type="predicted"/>
<dbReference type="EMBL" id="PVQB02000407">
    <property type="protein sequence ID" value="KAF4337497.1"/>
    <property type="molecule type" value="Genomic_DNA"/>
</dbReference>
<dbReference type="Proteomes" id="UP000730481">
    <property type="component" value="Unassembled WGS sequence"/>
</dbReference>
<comment type="caution">
    <text evidence="1">The sequence shown here is derived from an EMBL/GenBank/DDBJ whole genome shotgun (WGS) entry which is preliminary data.</text>
</comment>
<protein>
    <submittedName>
        <fullName evidence="1">Phosphatidylcholine-hydrolyzing phospholipase c</fullName>
    </submittedName>
</protein>
<evidence type="ECO:0000313" key="1">
    <source>
        <dbReference type="EMBL" id="KAF4337497.1"/>
    </source>
</evidence>
<dbReference type="CDD" id="cd22893">
    <property type="entry name" value="PlcA-like"/>
    <property type="match status" value="1"/>
</dbReference>
<evidence type="ECO:0000313" key="2">
    <source>
        <dbReference type="Proteomes" id="UP000730481"/>
    </source>
</evidence>
<gene>
    <name evidence="1" type="ORF">FBEOM_8595</name>
</gene>
<reference evidence="1" key="2">
    <citation type="submission" date="2020-02" db="EMBL/GenBank/DDBJ databases">
        <title>Identification and distribution of gene clusters putatively required for synthesis of sphingolipid metabolism inhibitors in phylogenetically diverse species of the filamentous fungus Fusarium.</title>
        <authorList>
            <person name="Kim H.-S."/>
            <person name="Busman M."/>
            <person name="Brown D.W."/>
            <person name="Divon H."/>
            <person name="Uhlig S."/>
            <person name="Proctor R.H."/>
        </authorList>
    </citation>
    <scope>NUCLEOTIDE SEQUENCE</scope>
    <source>
        <strain evidence="1">NRRL 25174</strain>
    </source>
</reference>
<dbReference type="OrthoDB" id="4330301at2759"/>
<organism evidence="1 2">
    <name type="scientific">Fusarium beomiforme</name>
    <dbReference type="NCBI Taxonomy" id="44412"/>
    <lineage>
        <taxon>Eukaryota</taxon>
        <taxon>Fungi</taxon>
        <taxon>Dikarya</taxon>
        <taxon>Ascomycota</taxon>
        <taxon>Pezizomycotina</taxon>
        <taxon>Sordariomycetes</taxon>
        <taxon>Hypocreomycetidae</taxon>
        <taxon>Hypocreales</taxon>
        <taxon>Nectriaceae</taxon>
        <taxon>Fusarium</taxon>
        <taxon>Fusarium burgessii species complex</taxon>
    </lineage>
</organism>
<reference evidence="1" key="1">
    <citation type="journal article" date="2017" name="Mycologia">
        <title>Fusarium algeriense, sp. nov., a novel toxigenic crown rot pathogen of durum wheat from Algeria is nested in the Fusarium burgessii species complex.</title>
        <authorList>
            <person name="Laraba I."/>
            <person name="Keddad A."/>
            <person name="Boureghda H."/>
            <person name="Abdallah N."/>
            <person name="Vaughan M.M."/>
            <person name="Proctor R.H."/>
            <person name="Busman M."/>
            <person name="O'Donnell K."/>
        </authorList>
    </citation>
    <scope>NUCLEOTIDE SEQUENCE</scope>
    <source>
        <strain evidence="1">NRRL 25174</strain>
    </source>
</reference>
<keyword evidence="2" id="KW-1185">Reference proteome</keyword>
<name>A0A9P5DU45_9HYPO</name>
<accession>A0A9P5DU45</accession>